<dbReference type="EMBL" id="JAAKFY010000023">
    <property type="protein sequence ID" value="KAF3837607.1"/>
    <property type="molecule type" value="Genomic_DNA"/>
</dbReference>
<dbReference type="Proteomes" id="UP000518266">
    <property type="component" value="Unassembled WGS sequence"/>
</dbReference>
<accession>A0A7J5XLZ5</accession>
<proteinExistence type="predicted"/>
<sequence length="232" mass="26655">MEEGHVTCRLIPDGYAIFVEISRGGSAIFVLQIRVTSSPSITGRAGLCRITASKLQLDRSLHEAFIRPGNMEEGHVTIRLIPDGDAIFVEISRGGGGQDSAGSLIHLNTETNNIYSDRINSIPEHRDRDNIYSDRINSIPEHRDRNNIYSDRINSIPEHRDRDNIYSDRINSIPEHRDRDNIYSDRINSIPEHRDRDNIYSDRINSIPEHRDNIYSDRINSIPEHRDKQHLL</sequence>
<reference evidence="1 2" key="1">
    <citation type="submission" date="2020-03" db="EMBL/GenBank/DDBJ databases">
        <title>Dissostichus mawsoni Genome sequencing and assembly.</title>
        <authorList>
            <person name="Park H."/>
        </authorList>
    </citation>
    <scope>NUCLEOTIDE SEQUENCE [LARGE SCALE GENOMIC DNA]</scope>
    <source>
        <strain evidence="1">DM0001</strain>
        <tissue evidence="1">Muscle</tissue>
    </source>
</reference>
<dbReference type="AlphaFoldDB" id="A0A7J5XLZ5"/>
<keyword evidence="2" id="KW-1185">Reference proteome</keyword>
<organism evidence="1 2">
    <name type="scientific">Dissostichus mawsoni</name>
    <name type="common">Antarctic cod</name>
    <dbReference type="NCBI Taxonomy" id="36200"/>
    <lineage>
        <taxon>Eukaryota</taxon>
        <taxon>Metazoa</taxon>
        <taxon>Chordata</taxon>
        <taxon>Craniata</taxon>
        <taxon>Vertebrata</taxon>
        <taxon>Euteleostomi</taxon>
        <taxon>Actinopterygii</taxon>
        <taxon>Neopterygii</taxon>
        <taxon>Teleostei</taxon>
        <taxon>Neoteleostei</taxon>
        <taxon>Acanthomorphata</taxon>
        <taxon>Eupercaria</taxon>
        <taxon>Perciformes</taxon>
        <taxon>Notothenioidei</taxon>
        <taxon>Nototheniidae</taxon>
        <taxon>Dissostichus</taxon>
    </lineage>
</organism>
<evidence type="ECO:0000313" key="1">
    <source>
        <dbReference type="EMBL" id="KAF3837607.1"/>
    </source>
</evidence>
<name>A0A7J5XLZ5_DISMA</name>
<comment type="caution">
    <text evidence="1">The sequence shown here is derived from an EMBL/GenBank/DDBJ whole genome shotgun (WGS) entry which is preliminary data.</text>
</comment>
<evidence type="ECO:0000313" key="2">
    <source>
        <dbReference type="Proteomes" id="UP000518266"/>
    </source>
</evidence>
<gene>
    <name evidence="1" type="ORF">F7725_005071</name>
</gene>
<protein>
    <submittedName>
        <fullName evidence="1">Uncharacterized protein</fullName>
    </submittedName>
</protein>